<evidence type="ECO:0000313" key="3">
    <source>
        <dbReference type="Proteomes" id="UP001642409"/>
    </source>
</evidence>
<keyword evidence="3" id="KW-1185">Reference proteome</keyword>
<name>A0AA86R478_9EUKA</name>
<proteinExistence type="predicted"/>
<dbReference type="Proteomes" id="UP001642409">
    <property type="component" value="Unassembled WGS sequence"/>
</dbReference>
<reference evidence="1" key="1">
    <citation type="submission" date="2023-06" db="EMBL/GenBank/DDBJ databases">
        <authorList>
            <person name="Kurt Z."/>
        </authorList>
    </citation>
    <scope>NUCLEOTIDE SEQUENCE</scope>
</reference>
<evidence type="ECO:0000313" key="2">
    <source>
        <dbReference type="EMBL" id="CAL6053946.1"/>
    </source>
</evidence>
<organism evidence="1">
    <name type="scientific">Hexamita inflata</name>
    <dbReference type="NCBI Taxonomy" id="28002"/>
    <lineage>
        <taxon>Eukaryota</taxon>
        <taxon>Metamonada</taxon>
        <taxon>Diplomonadida</taxon>
        <taxon>Hexamitidae</taxon>
        <taxon>Hexamitinae</taxon>
        <taxon>Hexamita</taxon>
    </lineage>
</organism>
<protein>
    <submittedName>
        <fullName evidence="2">Hypothetical_protein</fullName>
    </submittedName>
</protein>
<dbReference type="EMBL" id="CATOUU010001045">
    <property type="protein sequence ID" value="CAI9968588.1"/>
    <property type="molecule type" value="Genomic_DNA"/>
</dbReference>
<evidence type="ECO:0000313" key="1">
    <source>
        <dbReference type="EMBL" id="CAI9968588.1"/>
    </source>
</evidence>
<gene>
    <name evidence="2" type="ORF">HINF_LOCUS45802</name>
    <name evidence="1" type="ORF">HINF_LOCUS56233</name>
</gene>
<sequence>MNSTMATINNSIQQYVLSNFSLLDQRLADNITQQNQSIKQLQDSLAFVTSIVMNTVEQELWFSCQQQLYTFKIFDLTSITKTLTNSDFTSGFAFDTLVIQNALIEVQSIAVSFTLFKTQNTFLNIKIQLDDINYGTGSILSQDSSLQIKQVSFISKPGTQVTVNAGVVLSVLQQQAVITSIQNLLLNLTIESTSQGIITLIYQVTGKLTVKGYQILGSYQSTNTIALCATIVRSESNVSLNYINIQPQVFTCGNLSSFLISYVNSSILSLLHLSVSIGSSNSHNLISAITTTLTTYFAFGGFIAYQNSSTTSISDIQYNSYESWQTAFVLYSGQILGFNNISNITVSSICLNTIQISNNQSYFYMFGIIGYANGEYNIQHISVYYQLKKGTYDDVGIIGFINGTKAQFNNIYISIQISKNYGNICGTLASMLQTDIQSIYNITIDQSCISASILVGLIAAMLCNCSLYFVTIQQSQVNGTGYNVNSYSAGIFSATQGHISVLKCYIDNIVVIAYSNFTWSLSGGIFGDIYNTTTEIQQIRLQNTTISASGNVYSQVCSSGLTAYQFNSKQEVFDVQVIQSNVSVNTATAEAYCGGFAAYLLGQTITISNSLIRNIYIQITGYKVFQGIVLGIMGVVSFSANQVMTEGINSINGVIVANCANIINQNGC</sequence>
<reference evidence="2 3" key="2">
    <citation type="submission" date="2024-07" db="EMBL/GenBank/DDBJ databases">
        <authorList>
            <person name="Akdeniz Z."/>
        </authorList>
    </citation>
    <scope>NUCLEOTIDE SEQUENCE [LARGE SCALE GENOMIC DNA]</scope>
</reference>
<comment type="caution">
    <text evidence="1">The sequence shown here is derived from an EMBL/GenBank/DDBJ whole genome shotgun (WGS) entry which is preliminary data.</text>
</comment>
<dbReference type="AlphaFoldDB" id="A0AA86R478"/>
<dbReference type="EMBL" id="CAXDID020000200">
    <property type="protein sequence ID" value="CAL6053946.1"/>
    <property type="molecule type" value="Genomic_DNA"/>
</dbReference>
<accession>A0AA86R478</accession>